<sequence length="195" mass="21953">MEIILPTIKPTNLENILIKRRSIRRYSPSPLTVEELSHILFSAYGITNELGFRTVPSAGATYPLEIYVSVKDVIDIESGVYKYNPERHSIIKILEEEIGYELALYSLNQMFIAEAPIVLIITAEYQRTTGVYGERGVRYVHMEVGHVAQNIYLTATSLGLGTVSVGAFLDEEIKNLLNIKEDPLLIMPIGRREVV</sequence>
<dbReference type="PANTHER" id="PTHR43745:SF2">
    <property type="entry name" value="NITROREDUCTASE MJ1384-RELATED"/>
    <property type="match status" value="1"/>
</dbReference>
<evidence type="ECO:0000259" key="1">
    <source>
        <dbReference type="Pfam" id="PF00881"/>
    </source>
</evidence>
<dbReference type="Gene3D" id="3.40.109.10">
    <property type="entry name" value="NADH Oxidase"/>
    <property type="match status" value="1"/>
</dbReference>
<evidence type="ECO:0000313" key="3">
    <source>
        <dbReference type="Proteomes" id="UP000002063"/>
    </source>
</evidence>
<evidence type="ECO:0000313" key="2">
    <source>
        <dbReference type="EMBL" id="ACX72042.1"/>
    </source>
</evidence>
<dbReference type="RefSeq" id="WP_012819588.1">
    <property type="nucleotide sequence ID" value="NC_013407.1"/>
</dbReference>
<dbReference type="STRING" id="579137.Metvu_0175"/>
<dbReference type="OrthoDB" id="10206at2157"/>
<gene>
    <name evidence="2" type="ordered locus">Metvu_0175</name>
</gene>
<dbReference type="CDD" id="cd02142">
    <property type="entry name" value="McbC_SagB-like_oxidoreductase"/>
    <property type="match status" value="1"/>
</dbReference>
<dbReference type="Pfam" id="PF00881">
    <property type="entry name" value="Nitroreductase"/>
    <property type="match status" value="1"/>
</dbReference>
<dbReference type="PANTHER" id="PTHR43745">
    <property type="entry name" value="NITROREDUCTASE MJ1384-RELATED"/>
    <property type="match status" value="1"/>
</dbReference>
<protein>
    <submittedName>
        <fullName evidence="2">SagB-type dehydrogenase domain protein</fullName>
    </submittedName>
</protein>
<dbReference type="KEGG" id="mvu:Metvu_0175"/>
<feature type="domain" description="Nitroreductase" evidence="1">
    <location>
        <begin position="19"/>
        <end position="191"/>
    </location>
</feature>
<reference evidence="2" key="1">
    <citation type="submission" date="2009-10" db="EMBL/GenBank/DDBJ databases">
        <title>Complete sequence of chromosome of Methanocaldococcus vulcanius M7.</title>
        <authorList>
            <consortium name="US DOE Joint Genome Institute"/>
            <person name="Lucas S."/>
            <person name="Copeland A."/>
            <person name="Lapidus A."/>
            <person name="Glavina del Rio T."/>
            <person name="Dalin E."/>
            <person name="Tice H."/>
            <person name="Bruce D."/>
            <person name="Goodwin L."/>
            <person name="Pitluck S."/>
            <person name="Lcollab F.I."/>
            <person name="Brettin T."/>
            <person name="Detter J.C."/>
            <person name="Han C."/>
            <person name="Tapia R."/>
            <person name="Kuske C.R."/>
            <person name="Schmutz J."/>
            <person name="Larimer F."/>
            <person name="Land M."/>
            <person name="Hauser L."/>
            <person name="Kyrpides N."/>
            <person name="Ovchinikova G."/>
            <person name="Sieprawska-Lupa M."/>
            <person name="Whitman W.B."/>
            <person name="Woyke T."/>
        </authorList>
    </citation>
    <scope>NUCLEOTIDE SEQUENCE [LARGE SCALE GENOMIC DNA]</scope>
    <source>
        <strain evidence="2">M7</strain>
    </source>
</reference>
<dbReference type="SUPFAM" id="SSF55469">
    <property type="entry name" value="FMN-dependent nitroreductase-like"/>
    <property type="match status" value="1"/>
</dbReference>
<dbReference type="Proteomes" id="UP000002063">
    <property type="component" value="Chromosome"/>
</dbReference>
<dbReference type="GeneID" id="8512503"/>
<proteinExistence type="predicted"/>
<keyword evidence="3" id="KW-1185">Reference proteome</keyword>
<dbReference type="GO" id="GO:0016491">
    <property type="term" value="F:oxidoreductase activity"/>
    <property type="evidence" value="ECO:0007669"/>
    <property type="project" value="InterPro"/>
</dbReference>
<name>C9REP0_METVM</name>
<dbReference type="InterPro" id="IPR052544">
    <property type="entry name" value="Bacteriocin_Proc_Enz"/>
</dbReference>
<dbReference type="InterPro" id="IPR020051">
    <property type="entry name" value="SagB-type_dehydrogenase"/>
</dbReference>
<dbReference type="eggNOG" id="arCOG00288">
    <property type="taxonomic scope" value="Archaea"/>
</dbReference>
<dbReference type="NCBIfam" id="TIGR03605">
    <property type="entry name" value="antibiot_sagB"/>
    <property type="match status" value="1"/>
</dbReference>
<dbReference type="InterPro" id="IPR029479">
    <property type="entry name" value="Nitroreductase"/>
</dbReference>
<accession>C9REP0</accession>
<dbReference type="AlphaFoldDB" id="C9REP0"/>
<organism evidence="2 3">
    <name type="scientific">Methanocaldococcus vulcanius (strain ATCC 700851 / DSM 12094 / M7)</name>
    <name type="common">Methanococcus vulcanius</name>
    <dbReference type="NCBI Taxonomy" id="579137"/>
    <lineage>
        <taxon>Archaea</taxon>
        <taxon>Methanobacteriati</taxon>
        <taxon>Methanobacteriota</taxon>
        <taxon>Methanomada group</taxon>
        <taxon>Methanococci</taxon>
        <taxon>Methanococcales</taxon>
        <taxon>Methanocaldococcaceae</taxon>
        <taxon>Methanocaldococcus</taxon>
    </lineage>
</organism>
<dbReference type="InterPro" id="IPR000415">
    <property type="entry name" value="Nitroreductase-like"/>
</dbReference>
<dbReference type="EMBL" id="CP001787">
    <property type="protein sequence ID" value="ACX72042.1"/>
    <property type="molecule type" value="Genomic_DNA"/>
</dbReference>
<dbReference type="HOGENOM" id="CLU_059362_3_1_2"/>